<dbReference type="AlphaFoldDB" id="A0A9P6L218"/>
<evidence type="ECO:0000259" key="6">
    <source>
        <dbReference type="PROSITE" id="PS50048"/>
    </source>
</evidence>
<dbReference type="PROSITE" id="PS00463">
    <property type="entry name" value="ZN2_CY6_FUNGAL_1"/>
    <property type="match status" value="1"/>
</dbReference>
<proteinExistence type="predicted"/>
<dbReference type="GO" id="GO:0000981">
    <property type="term" value="F:DNA-binding transcription factor activity, RNA polymerase II-specific"/>
    <property type="evidence" value="ECO:0007669"/>
    <property type="project" value="InterPro"/>
</dbReference>
<comment type="subcellular location">
    <subcellularLocation>
        <location evidence="1">Nucleus</location>
    </subcellularLocation>
</comment>
<feature type="domain" description="Zn(2)-C6 fungal-type" evidence="6">
    <location>
        <begin position="23"/>
        <end position="55"/>
    </location>
</feature>
<dbReference type="SUPFAM" id="SSF57701">
    <property type="entry name" value="Zn2/Cys6 DNA-binding domain"/>
    <property type="match status" value="1"/>
</dbReference>
<keyword evidence="3" id="KW-0805">Transcription regulation</keyword>
<protein>
    <recommendedName>
        <fullName evidence="6">Zn(2)-C6 fungal-type domain-containing protein</fullName>
    </recommendedName>
</protein>
<dbReference type="InterPro" id="IPR050815">
    <property type="entry name" value="TF_fung"/>
</dbReference>
<dbReference type="Proteomes" id="UP000736335">
    <property type="component" value="Unassembled WGS sequence"/>
</dbReference>
<evidence type="ECO:0000256" key="2">
    <source>
        <dbReference type="ARBA" id="ARBA00022723"/>
    </source>
</evidence>
<dbReference type="PROSITE" id="PS50048">
    <property type="entry name" value="ZN2_CY6_FUNGAL_2"/>
    <property type="match status" value="1"/>
</dbReference>
<dbReference type="GO" id="GO:0005634">
    <property type="term" value="C:nucleus"/>
    <property type="evidence" value="ECO:0007669"/>
    <property type="project" value="UniProtKB-SubCell"/>
</dbReference>
<keyword evidence="8" id="KW-1185">Reference proteome</keyword>
<gene>
    <name evidence="7" type="ORF">BJ322DRAFT_447867</name>
</gene>
<dbReference type="EMBL" id="WIUZ02000020">
    <property type="protein sequence ID" value="KAF9779206.1"/>
    <property type="molecule type" value="Genomic_DNA"/>
</dbReference>
<dbReference type="InterPro" id="IPR036864">
    <property type="entry name" value="Zn2-C6_fun-type_DNA-bd_sf"/>
</dbReference>
<keyword evidence="5" id="KW-0539">Nucleus</keyword>
<evidence type="ECO:0000256" key="3">
    <source>
        <dbReference type="ARBA" id="ARBA00023015"/>
    </source>
</evidence>
<reference evidence="7" key="2">
    <citation type="submission" date="2020-11" db="EMBL/GenBank/DDBJ databases">
        <authorList>
            <consortium name="DOE Joint Genome Institute"/>
            <person name="Kuo A."/>
            <person name="Miyauchi S."/>
            <person name="Kiss E."/>
            <person name="Drula E."/>
            <person name="Kohler A."/>
            <person name="Sanchez-Garcia M."/>
            <person name="Andreopoulos B."/>
            <person name="Barry K.W."/>
            <person name="Bonito G."/>
            <person name="Buee M."/>
            <person name="Carver A."/>
            <person name="Chen C."/>
            <person name="Cichocki N."/>
            <person name="Clum A."/>
            <person name="Culley D."/>
            <person name="Crous P.W."/>
            <person name="Fauchery L."/>
            <person name="Girlanda M."/>
            <person name="Hayes R."/>
            <person name="Keri Z."/>
            <person name="Labutti K."/>
            <person name="Lipzen A."/>
            <person name="Lombard V."/>
            <person name="Magnuson J."/>
            <person name="Maillard F."/>
            <person name="Morin E."/>
            <person name="Murat C."/>
            <person name="Nolan M."/>
            <person name="Ohm R."/>
            <person name="Pangilinan J."/>
            <person name="Pereira M."/>
            <person name="Perotto S."/>
            <person name="Peter M."/>
            <person name="Riley R."/>
            <person name="Sitrit Y."/>
            <person name="Stielow B."/>
            <person name="Szollosi G."/>
            <person name="Zifcakova L."/>
            <person name="Stursova M."/>
            <person name="Spatafora J.W."/>
            <person name="Tedersoo L."/>
            <person name="Vaario L.-M."/>
            <person name="Yamada A."/>
            <person name="Yan M."/>
            <person name="Wang P."/>
            <person name="Xu J."/>
            <person name="Bruns T."/>
            <person name="Baldrian P."/>
            <person name="Vilgalys R."/>
            <person name="Henrissat B."/>
            <person name="Grigoriev I.V."/>
            <person name="Hibbett D."/>
            <person name="Nagy L.G."/>
            <person name="Martin F.M."/>
        </authorList>
    </citation>
    <scope>NUCLEOTIDE SEQUENCE</scope>
    <source>
        <strain evidence="7">UH-Tt-Lm1</strain>
    </source>
</reference>
<evidence type="ECO:0000256" key="5">
    <source>
        <dbReference type="ARBA" id="ARBA00023242"/>
    </source>
</evidence>
<dbReference type="SMART" id="SM00066">
    <property type="entry name" value="GAL4"/>
    <property type="match status" value="1"/>
</dbReference>
<dbReference type="OrthoDB" id="39175at2759"/>
<reference evidence="7" key="1">
    <citation type="journal article" date="2020" name="Nat. Commun.">
        <title>Large-scale genome sequencing of mycorrhizal fungi provides insights into the early evolution of symbiotic traits.</title>
        <authorList>
            <person name="Miyauchi S."/>
            <person name="Kiss E."/>
            <person name="Kuo A."/>
            <person name="Drula E."/>
            <person name="Kohler A."/>
            <person name="Sanchez-Garcia M."/>
            <person name="Morin E."/>
            <person name="Andreopoulos B."/>
            <person name="Barry K.W."/>
            <person name="Bonito G."/>
            <person name="Buee M."/>
            <person name="Carver A."/>
            <person name="Chen C."/>
            <person name="Cichocki N."/>
            <person name="Clum A."/>
            <person name="Culley D."/>
            <person name="Crous P.W."/>
            <person name="Fauchery L."/>
            <person name="Girlanda M."/>
            <person name="Hayes R.D."/>
            <person name="Keri Z."/>
            <person name="LaButti K."/>
            <person name="Lipzen A."/>
            <person name="Lombard V."/>
            <person name="Magnuson J."/>
            <person name="Maillard F."/>
            <person name="Murat C."/>
            <person name="Nolan M."/>
            <person name="Ohm R.A."/>
            <person name="Pangilinan J."/>
            <person name="Pereira M.F."/>
            <person name="Perotto S."/>
            <person name="Peter M."/>
            <person name="Pfister S."/>
            <person name="Riley R."/>
            <person name="Sitrit Y."/>
            <person name="Stielow J.B."/>
            <person name="Szollosi G."/>
            <person name="Zifcakova L."/>
            <person name="Stursova M."/>
            <person name="Spatafora J.W."/>
            <person name="Tedersoo L."/>
            <person name="Vaario L.M."/>
            <person name="Yamada A."/>
            <person name="Yan M."/>
            <person name="Wang P."/>
            <person name="Xu J."/>
            <person name="Bruns T."/>
            <person name="Baldrian P."/>
            <person name="Vilgalys R."/>
            <person name="Dunand C."/>
            <person name="Henrissat B."/>
            <person name="Grigoriev I.V."/>
            <person name="Hibbett D."/>
            <person name="Nagy L.G."/>
            <person name="Martin F.M."/>
        </authorList>
    </citation>
    <scope>NUCLEOTIDE SEQUENCE</scope>
    <source>
        <strain evidence="7">UH-Tt-Lm1</strain>
    </source>
</reference>
<evidence type="ECO:0000256" key="1">
    <source>
        <dbReference type="ARBA" id="ARBA00004123"/>
    </source>
</evidence>
<dbReference type="Pfam" id="PF00172">
    <property type="entry name" value="Zn_clus"/>
    <property type="match status" value="1"/>
</dbReference>
<evidence type="ECO:0000313" key="8">
    <source>
        <dbReference type="Proteomes" id="UP000736335"/>
    </source>
</evidence>
<keyword evidence="2" id="KW-0479">Metal-binding</keyword>
<keyword evidence="4" id="KW-0804">Transcription</keyword>
<dbReference type="GO" id="GO:0008270">
    <property type="term" value="F:zinc ion binding"/>
    <property type="evidence" value="ECO:0007669"/>
    <property type="project" value="InterPro"/>
</dbReference>
<evidence type="ECO:0000256" key="4">
    <source>
        <dbReference type="ARBA" id="ARBA00023163"/>
    </source>
</evidence>
<comment type="caution">
    <text evidence="7">The sequence shown here is derived from an EMBL/GenBank/DDBJ whole genome shotgun (WGS) entry which is preliminary data.</text>
</comment>
<dbReference type="PANTHER" id="PTHR47338">
    <property type="entry name" value="ZN(II)2CYS6 TRANSCRIPTION FACTOR (EUROFUNG)-RELATED"/>
    <property type="match status" value="1"/>
</dbReference>
<dbReference type="PANTHER" id="PTHR47338:SF29">
    <property type="entry name" value="ZN(2)-C6 FUNGAL-TYPE DOMAIN-CONTAINING PROTEIN"/>
    <property type="match status" value="1"/>
</dbReference>
<dbReference type="Gene3D" id="4.10.240.10">
    <property type="entry name" value="Zn(2)-C6 fungal-type DNA-binding domain"/>
    <property type="match status" value="1"/>
</dbReference>
<sequence length="538" mass="59588">MFQCTYDAPTSKATRDNLRKGEACMPCRRKKKKCDAAQPICDRCSSAGIDHECFYKERTPHKSPVLKENTTISLDAPQIPSFDTFPTSAACSPSPSGGNPQYAFPVATAGLQYSVNAVTPDDLGSASPLNPNPPNAQIPNSSLADLNMSFRLTFLSHREQLGIYLPYEKQQAIIYGDMSNARVHPFFIHFAHAVGCHFHQARRADFSMRDMQSAHLTVVHQILQQMKEEDDPFVYGQAHHYLAVSALYTQGTSTAIAYHEEAVKIVERNGLHIIKTTGDMILDPAHVEAPEVLERVVLLGTLLHMEIALDLLGAKKRTLCYTIEEEFRYKFPKVFPFLFQFYPSILRVQSAILVKDASTTIDSAVKPGAEVGVLANTCVRLIHLLTSHIDGLAKTFAGLSNEDHGSAVLSRSSHIESLAALAEMFDLMSRISLEPLATDYRRQCIETLTRAVGVIQGLRQEDFHIIEVFLGISLKRFSTLLNSTINRLYRTPIEGIDFDSLSSATAVLAEAKEWMRAAFHSISSSPTSLALKLSESLI</sequence>
<dbReference type="CDD" id="cd00067">
    <property type="entry name" value="GAL4"/>
    <property type="match status" value="1"/>
</dbReference>
<organism evidence="7 8">
    <name type="scientific">Thelephora terrestris</name>
    <dbReference type="NCBI Taxonomy" id="56493"/>
    <lineage>
        <taxon>Eukaryota</taxon>
        <taxon>Fungi</taxon>
        <taxon>Dikarya</taxon>
        <taxon>Basidiomycota</taxon>
        <taxon>Agaricomycotina</taxon>
        <taxon>Agaricomycetes</taxon>
        <taxon>Thelephorales</taxon>
        <taxon>Thelephoraceae</taxon>
        <taxon>Thelephora</taxon>
    </lineage>
</organism>
<dbReference type="InterPro" id="IPR001138">
    <property type="entry name" value="Zn2Cys6_DnaBD"/>
</dbReference>
<accession>A0A9P6L218</accession>
<evidence type="ECO:0000313" key="7">
    <source>
        <dbReference type="EMBL" id="KAF9779206.1"/>
    </source>
</evidence>
<name>A0A9P6L218_9AGAM</name>